<dbReference type="HOGENOM" id="CLU_2841317_0_0_4"/>
<reference evidence="2 3" key="2">
    <citation type="journal article" date="2018" name="Int. J. Syst. Evol. Microbiol.">
        <title>Burkholderia insecticola sp. nov., a gut symbiotic bacterium of the bean bug Riptortus pedestris.</title>
        <authorList>
            <person name="Takeshita K."/>
            <person name="Tamaki H."/>
            <person name="Ohbayashi T."/>
            <person name="Meng X.-Y."/>
            <person name="Sone T."/>
            <person name="Mitani Y."/>
            <person name="Peeters C."/>
            <person name="Kikuchi Y."/>
            <person name="Vandamme P."/>
        </authorList>
    </citation>
    <scope>NUCLEOTIDE SEQUENCE [LARGE SCALE GENOMIC DNA]</scope>
    <source>
        <strain evidence="2">RPE64</strain>
    </source>
</reference>
<keyword evidence="2" id="KW-0418">Kinase</keyword>
<protein>
    <submittedName>
        <fullName evidence="2">Tyrosine-protein kinase</fullName>
    </submittedName>
</protein>
<gene>
    <name evidence="2" type="ORF">BRPE64_ACDS26740</name>
</gene>
<dbReference type="InterPro" id="IPR002586">
    <property type="entry name" value="CobQ/CobB/MinD/ParA_Nub-bd_dom"/>
</dbReference>
<evidence type="ECO:0000313" key="2">
    <source>
        <dbReference type="EMBL" id="BAN24428.1"/>
    </source>
</evidence>
<keyword evidence="2" id="KW-0808">Transferase</keyword>
<dbReference type="SUPFAM" id="SSF52540">
    <property type="entry name" value="P-loop containing nucleoside triphosphate hydrolases"/>
    <property type="match status" value="1"/>
</dbReference>
<evidence type="ECO:0000313" key="3">
    <source>
        <dbReference type="Proteomes" id="UP000013966"/>
    </source>
</evidence>
<dbReference type="KEGG" id="buo:BRPE64_ACDS26740"/>
<accession>R4WJ26</accession>
<dbReference type="InterPro" id="IPR050445">
    <property type="entry name" value="Bact_polysacc_biosynth/exp"/>
</dbReference>
<dbReference type="Pfam" id="PF01656">
    <property type="entry name" value="CbiA"/>
    <property type="match status" value="1"/>
</dbReference>
<keyword evidence="3" id="KW-1185">Reference proteome</keyword>
<sequence length="65" mass="6834">MESLRSLRTALKFALLAAPSNVVLITGATPGLGKSFISVNLAAILASGGQRVLLVDGDLRRGYHR</sequence>
<dbReference type="PANTHER" id="PTHR32309:SF13">
    <property type="entry name" value="FERRIC ENTEROBACTIN TRANSPORT PROTEIN FEPE"/>
    <property type="match status" value="1"/>
</dbReference>
<dbReference type="EMBL" id="AP013058">
    <property type="protein sequence ID" value="BAN24428.1"/>
    <property type="molecule type" value="Genomic_DNA"/>
</dbReference>
<dbReference type="PANTHER" id="PTHR32309">
    <property type="entry name" value="TYROSINE-PROTEIN KINASE"/>
    <property type="match status" value="1"/>
</dbReference>
<dbReference type="InterPro" id="IPR027417">
    <property type="entry name" value="P-loop_NTPase"/>
</dbReference>
<dbReference type="PATRIC" id="fig|758793.3.peg.2679"/>
<dbReference type="AlphaFoldDB" id="R4WJ26"/>
<reference evidence="2 3" key="1">
    <citation type="journal article" date="2013" name="Genome Announc.">
        <title>Complete Genome Sequence of Burkholderia sp. Strain RPE64, Bacterial Symbiont of the Bean Bug Riptortus pedestris.</title>
        <authorList>
            <person name="Shibata T.F."/>
            <person name="Maeda T."/>
            <person name="Nikoh N."/>
            <person name="Yamaguchi K."/>
            <person name="Oshima K."/>
            <person name="Hattori M."/>
            <person name="Nishiyama T."/>
            <person name="Hasebe M."/>
            <person name="Fukatsu T."/>
            <person name="Kikuchi Y."/>
            <person name="Shigenobu S."/>
        </authorList>
    </citation>
    <scope>NUCLEOTIDE SEQUENCE [LARGE SCALE GENOMIC DNA]</scope>
</reference>
<proteinExistence type="predicted"/>
<name>R4WJ26_9BURK</name>
<feature type="domain" description="CobQ/CobB/MinD/ParA nucleotide binding" evidence="1">
    <location>
        <begin position="24"/>
        <end position="59"/>
    </location>
</feature>
<organism evidence="2 3">
    <name type="scientific">Caballeronia insecticola</name>
    <dbReference type="NCBI Taxonomy" id="758793"/>
    <lineage>
        <taxon>Bacteria</taxon>
        <taxon>Pseudomonadati</taxon>
        <taxon>Pseudomonadota</taxon>
        <taxon>Betaproteobacteria</taxon>
        <taxon>Burkholderiales</taxon>
        <taxon>Burkholderiaceae</taxon>
        <taxon>Caballeronia</taxon>
    </lineage>
</organism>
<dbReference type="GO" id="GO:0005886">
    <property type="term" value="C:plasma membrane"/>
    <property type="evidence" value="ECO:0007669"/>
    <property type="project" value="TreeGrafter"/>
</dbReference>
<dbReference type="STRING" id="758793.BRPE64_ACDS26740"/>
<dbReference type="Gene3D" id="3.40.50.300">
    <property type="entry name" value="P-loop containing nucleotide triphosphate hydrolases"/>
    <property type="match status" value="1"/>
</dbReference>
<evidence type="ECO:0000259" key="1">
    <source>
        <dbReference type="Pfam" id="PF01656"/>
    </source>
</evidence>
<dbReference type="GO" id="GO:0004713">
    <property type="term" value="F:protein tyrosine kinase activity"/>
    <property type="evidence" value="ECO:0007669"/>
    <property type="project" value="TreeGrafter"/>
</dbReference>
<dbReference type="Proteomes" id="UP000013966">
    <property type="component" value="Chromosome 1"/>
</dbReference>